<feature type="transmembrane region" description="Helical" evidence="2">
    <location>
        <begin position="72"/>
        <end position="91"/>
    </location>
</feature>
<dbReference type="InterPro" id="IPR036291">
    <property type="entry name" value="NAD(P)-bd_dom_sf"/>
</dbReference>
<feature type="transmembrane region" description="Helical" evidence="2">
    <location>
        <begin position="103"/>
        <end position="121"/>
    </location>
</feature>
<dbReference type="Pfam" id="PF02719">
    <property type="entry name" value="Polysacc_synt_2"/>
    <property type="match status" value="1"/>
</dbReference>
<evidence type="ECO:0000259" key="3">
    <source>
        <dbReference type="Pfam" id="PF02719"/>
    </source>
</evidence>
<dbReference type="PANTHER" id="PTHR43318">
    <property type="entry name" value="UDP-N-ACETYLGLUCOSAMINE 4,6-DEHYDRATASE"/>
    <property type="match status" value="1"/>
</dbReference>
<reference evidence="4" key="2">
    <citation type="submission" date="2020-09" db="EMBL/GenBank/DDBJ databases">
        <authorList>
            <person name="Sun Q."/>
            <person name="Ohkuma M."/>
        </authorList>
    </citation>
    <scope>NUCLEOTIDE SEQUENCE</scope>
    <source>
        <strain evidence="4">JCM 3091</strain>
    </source>
</reference>
<keyword evidence="2" id="KW-1133">Transmembrane helix</keyword>
<accession>A0A8J3BKZ8</accession>
<feature type="transmembrane region" description="Helical" evidence="2">
    <location>
        <begin position="41"/>
        <end position="60"/>
    </location>
</feature>
<feature type="transmembrane region" description="Helical" evidence="2">
    <location>
        <begin position="133"/>
        <end position="151"/>
    </location>
</feature>
<evidence type="ECO:0000256" key="1">
    <source>
        <dbReference type="ARBA" id="ARBA00007430"/>
    </source>
</evidence>
<keyword evidence="2" id="KW-0472">Membrane</keyword>
<name>A0A8J3BKZ8_9ACTN</name>
<evidence type="ECO:0000313" key="5">
    <source>
        <dbReference type="Proteomes" id="UP000662200"/>
    </source>
</evidence>
<dbReference type="PANTHER" id="PTHR43318:SF1">
    <property type="entry name" value="POLYSACCHARIDE BIOSYNTHESIS PROTEIN EPSC-RELATED"/>
    <property type="match status" value="1"/>
</dbReference>
<protein>
    <recommendedName>
        <fullName evidence="3">Polysaccharide biosynthesis protein CapD-like domain-containing protein</fullName>
    </recommendedName>
</protein>
<dbReference type="EMBL" id="BMQC01000007">
    <property type="protein sequence ID" value="GGK29918.1"/>
    <property type="molecule type" value="Genomic_DNA"/>
</dbReference>
<reference evidence="4" key="1">
    <citation type="journal article" date="2014" name="Int. J. Syst. Evol. Microbiol.">
        <title>Complete genome sequence of Corynebacterium casei LMG S-19264T (=DSM 44701T), isolated from a smear-ripened cheese.</title>
        <authorList>
            <consortium name="US DOE Joint Genome Institute (JGI-PGF)"/>
            <person name="Walter F."/>
            <person name="Albersmeier A."/>
            <person name="Kalinowski J."/>
            <person name="Ruckert C."/>
        </authorList>
    </citation>
    <scope>NUCLEOTIDE SEQUENCE</scope>
    <source>
        <strain evidence="4">JCM 3091</strain>
    </source>
</reference>
<sequence length="640" mass="66468">MSVREPTAAPATGWVIPDALAWTAGLGLGAALDLPHHPDPFVVTAAVAFGLHQVLLRALPPPRLRRTAAREAAWLGATLLVTAALLVALALPPAGALLDPGAVGLGCAVAAALMLGGRAGWRYRRRGAPSARTPVLLYGTAASAAALARLMRTDAACRYRPVGLVPDHPVDVAAVDAELPVVGDRADVGPALAATGARLVVLTSPVPPDRLDALCRRARAAGAAVQPLPETNLLIEGADEPGAWDVTSLLGRAPVHTDLAGGTDYLTGKRVLVIGAGGSIGAELCRQIARLDPAELMLLDRDESALHATQLSMSGRALLDGRETILADIRDAAGLRRVVADRRPDVVFHAAALKHLPMLETHPAEAVKTNILGTRNVLAACADVARFVNISTDKAANPTSVLGWSKRITERLTAHAAREAGGTFLSVRFGNVLGSRGSVLTAFRAQLRAGSPVTVTHPEVTRYFMTVREAVGLVIQAAEIGRAGEALILEMGPPVRIVDVARQMGEMMGRQPDIVYTGLRPGEKIHEDLFGAGERDVRPIHPMVSHVAVPALDPALLRLLDPYGDEAHLRAVLAELCAVPDPAAPDPASPHHATGRAAVNHAAADHAAAGPAAPRTAAAAAAALVHDGVRLVGSADSTRA</sequence>
<dbReference type="AlphaFoldDB" id="A0A8J3BKZ8"/>
<dbReference type="Gene3D" id="3.40.50.720">
    <property type="entry name" value="NAD(P)-binding Rossmann-like Domain"/>
    <property type="match status" value="2"/>
</dbReference>
<dbReference type="InterPro" id="IPR003869">
    <property type="entry name" value="Polysac_CapD-like"/>
</dbReference>
<keyword evidence="5" id="KW-1185">Reference proteome</keyword>
<keyword evidence="2" id="KW-0812">Transmembrane</keyword>
<organism evidence="4 5">
    <name type="scientific">Pilimelia terevasa</name>
    <dbReference type="NCBI Taxonomy" id="53372"/>
    <lineage>
        <taxon>Bacteria</taxon>
        <taxon>Bacillati</taxon>
        <taxon>Actinomycetota</taxon>
        <taxon>Actinomycetes</taxon>
        <taxon>Micromonosporales</taxon>
        <taxon>Micromonosporaceae</taxon>
        <taxon>Pilimelia</taxon>
    </lineage>
</organism>
<dbReference type="InterPro" id="IPR051203">
    <property type="entry name" value="Polysaccharide_Synthase-Rel"/>
</dbReference>
<dbReference type="SUPFAM" id="SSF51735">
    <property type="entry name" value="NAD(P)-binding Rossmann-fold domains"/>
    <property type="match status" value="1"/>
</dbReference>
<gene>
    <name evidence="4" type="ORF">GCM10010124_23310</name>
</gene>
<evidence type="ECO:0000313" key="4">
    <source>
        <dbReference type="EMBL" id="GGK29918.1"/>
    </source>
</evidence>
<feature type="domain" description="Polysaccharide biosynthesis protein CapD-like" evidence="3">
    <location>
        <begin position="271"/>
        <end position="542"/>
    </location>
</feature>
<dbReference type="CDD" id="cd05237">
    <property type="entry name" value="UDP_invert_4-6DH_SDR_e"/>
    <property type="match status" value="1"/>
</dbReference>
<dbReference type="RefSeq" id="WP_229789574.1">
    <property type="nucleotide sequence ID" value="NZ_BMQC01000007.1"/>
</dbReference>
<dbReference type="Proteomes" id="UP000662200">
    <property type="component" value="Unassembled WGS sequence"/>
</dbReference>
<proteinExistence type="inferred from homology"/>
<comment type="similarity">
    <text evidence="1">Belongs to the polysaccharide synthase family.</text>
</comment>
<comment type="caution">
    <text evidence="4">The sequence shown here is derived from an EMBL/GenBank/DDBJ whole genome shotgun (WGS) entry which is preliminary data.</text>
</comment>
<evidence type="ECO:0000256" key="2">
    <source>
        <dbReference type="SAM" id="Phobius"/>
    </source>
</evidence>